<accession>A0ABY4Q4Y3</accession>
<evidence type="ECO:0008006" key="3">
    <source>
        <dbReference type="Google" id="ProtNLM"/>
    </source>
</evidence>
<gene>
    <name evidence="1" type="ORF">M4V62_42340</name>
</gene>
<dbReference type="Proteomes" id="UP000829992">
    <property type="component" value="Chromosome"/>
</dbReference>
<evidence type="ECO:0000313" key="1">
    <source>
        <dbReference type="EMBL" id="UQT61186.1"/>
    </source>
</evidence>
<organism evidence="1 2">
    <name type="scientific">Streptomyces durmitorensis</name>
    <dbReference type="NCBI Taxonomy" id="319947"/>
    <lineage>
        <taxon>Bacteria</taxon>
        <taxon>Bacillati</taxon>
        <taxon>Actinomycetota</taxon>
        <taxon>Actinomycetes</taxon>
        <taxon>Kitasatosporales</taxon>
        <taxon>Streptomycetaceae</taxon>
        <taxon>Streptomyces</taxon>
    </lineage>
</organism>
<protein>
    <recommendedName>
        <fullName evidence="3">Lipoprotein</fullName>
    </recommendedName>
</protein>
<reference evidence="1 2" key="1">
    <citation type="submission" date="2022-05" db="EMBL/GenBank/DDBJ databases">
        <authorList>
            <person name="Zhou X."/>
            <person name="Li K."/>
            <person name="Man Y."/>
        </authorList>
    </citation>
    <scope>NUCLEOTIDE SEQUENCE [LARGE SCALE GENOMIC DNA]</scope>
    <source>
        <strain evidence="1 2">MS405</strain>
    </source>
</reference>
<keyword evidence="2" id="KW-1185">Reference proteome</keyword>
<name>A0ABY4Q4Y3_9ACTN</name>
<dbReference type="RefSeq" id="WP_249592518.1">
    <property type="nucleotide sequence ID" value="NZ_BAAAQL010000038.1"/>
</dbReference>
<sequence length="164" mass="17957">MQKKTLIISAACVVGLWAVGSAVTPLLKEHNDGFPDVFNDHVLHERVKTFPTEHEARKSADGELIFRLPKWVPRDATDITIKAQTTGNAKLMRFTLADTPLKLTGEKSCLEGAFTDGPTLAASWWPQDVGADDGQPDCSGQYQLRVAVKGDKVYAWSNGDMVES</sequence>
<dbReference type="EMBL" id="CP097289">
    <property type="protein sequence ID" value="UQT61186.1"/>
    <property type="molecule type" value="Genomic_DNA"/>
</dbReference>
<evidence type="ECO:0000313" key="2">
    <source>
        <dbReference type="Proteomes" id="UP000829992"/>
    </source>
</evidence>
<proteinExistence type="predicted"/>